<reference evidence="2" key="1">
    <citation type="submission" date="2025-08" db="UniProtKB">
        <authorList>
            <consortium name="Ensembl"/>
        </authorList>
    </citation>
    <scope>IDENTIFICATION</scope>
</reference>
<dbReference type="OrthoDB" id="9905024at2759"/>
<evidence type="ECO:0008006" key="4">
    <source>
        <dbReference type="Google" id="ProtNLM"/>
    </source>
</evidence>
<keyword evidence="3" id="KW-1185">Reference proteome</keyword>
<evidence type="ECO:0000256" key="1">
    <source>
        <dbReference type="SAM" id="MobiDB-lite"/>
    </source>
</evidence>
<feature type="region of interest" description="Disordered" evidence="1">
    <location>
        <begin position="32"/>
        <end position="66"/>
    </location>
</feature>
<accession>A0A8D2DMZ3</accession>
<dbReference type="Proteomes" id="UP000694564">
    <property type="component" value="Chromosome 18"/>
</dbReference>
<reference evidence="2" key="2">
    <citation type="submission" date="2025-09" db="UniProtKB">
        <authorList>
            <consortium name="Ensembl"/>
        </authorList>
    </citation>
    <scope>IDENTIFICATION</scope>
</reference>
<protein>
    <recommendedName>
        <fullName evidence="4">Thymosin beta</fullName>
    </recommendedName>
</protein>
<proteinExistence type="predicted"/>
<evidence type="ECO:0000313" key="2">
    <source>
        <dbReference type="Ensembl" id="ENSSVLP00005027090.1"/>
    </source>
</evidence>
<sequence>MKWKLLEHVPLLLYLGSKDTDSLSDICRSKNEPMEKVESKTAKLEADKNKQSEKKANQREIEDFAI</sequence>
<dbReference type="AlphaFoldDB" id="A0A8D2DMZ3"/>
<organism evidence="2 3">
    <name type="scientific">Sciurus vulgaris</name>
    <name type="common">Eurasian red squirrel</name>
    <dbReference type="NCBI Taxonomy" id="55149"/>
    <lineage>
        <taxon>Eukaryota</taxon>
        <taxon>Metazoa</taxon>
        <taxon>Chordata</taxon>
        <taxon>Craniata</taxon>
        <taxon>Vertebrata</taxon>
        <taxon>Euteleostomi</taxon>
        <taxon>Mammalia</taxon>
        <taxon>Eutheria</taxon>
        <taxon>Euarchontoglires</taxon>
        <taxon>Glires</taxon>
        <taxon>Rodentia</taxon>
        <taxon>Sciuromorpha</taxon>
        <taxon>Sciuridae</taxon>
        <taxon>Sciurinae</taxon>
        <taxon>Sciurini</taxon>
        <taxon>Sciurus</taxon>
    </lineage>
</organism>
<dbReference type="Ensembl" id="ENSSVLT00005030113.1">
    <property type="protein sequence ID" value="ENSSVLP00005027090.1"/>
    <property type="gene ID" value="ENSSVLG00005021466.1"/>
</dbReference>
<name>A0A8D2DMZ3_SCIVU</name>
<evidence type="ECO:0000313" key="3">
    <source>
        <dbReference type="Proteomes" id="UP000694564"/>
    </source>
</evidence>